<sequence>MGQTASVDAHSISPSKARSRASTLKSSRPSFKAEKTPRMSLPEYKHQLTLTQYDVKQLMKAYHEALERGDTHTTSSCESEAEDEIIDQIHEQFGTGPVPRTILKSTTSNVSEDSGIDETTHSPRLSVDDLNSLPSFEKELGQNTPKAQTPGTPLVIPELVF</sequence>
<name>A0A3P7IGZ0_STRVU</name>
<reference evidence="2 3" key="1">
    <citation type="submission" date="2018-11" db="EMBL/GenBank/DDBJ databases">
        <authorList>
            <consortium name="Pathogen Informatics"/>
        </authorList>
    </citation>
    <scope>NUCLEOTIDE SEQUENCE [LARGE SCALE GENOMIC DNA]</scope>
</reference>
<organism evidence="2 3">
    <name type="scientific">Strongylus vulgaris</name>
    <name type="common">Blood worm</name>
    <dbReference type="NCBI Taxonomy" id="40348"/>
    <lineage>
        <taxon>Eukaryota</taxon>
        <taxon>Metazoa</taxon>
        <taxon>Ecdysozoa</taxon>
        <taxon>Nematoda</taxon>
        <taxon>Chromadorea</taxon>
        <taxon>Rhabditida</taxon>
        <taxon>Rhabditina</taxon>
        <taxon>Rhabditomorpha</taxon>
        <taxon>Strongyloidea</taxon>
        <taxon>Strongylidae</taxon>
        <taxon>Strongylus</taxon>
    </lineage>
</organism>
<dbReference type="AlphaFoldDB" id="A0A3P7IGZ0"/>
<feature type="region of interest" description="Disordered" evidence="1">
    <location>
        <begin position="91"/>
        <end position="161"/>
    </location>
</feature>
<evidence type="ECO:0000313" key="2">
    <source>
        <dbReference type="EMBL" id="VDM72230.1"/>
    </source>
</evidence>
<proteinExistence type="predicted"/>
<evidence type="ECO:0000256" key="1">
    <source>
        <dbReference type="SAM" id="MobiDB-lite"/>
    </source>
</evidence>
<protein>
    <submittedName>
        <fullName evidence="2">Uncharacterized protein</fullName>
    </submittedName>
</protein>
<dbReference type="EMBL" id="UYYB01024353">
    <property type="protein sequence ID" value="VDM72230.1"/>
    <property type="molecule type" value="Genomic_DNA"/>
</dbReference>
<feature type="non-terminal residue" evidence="2">
    <location>
        <position position="161"/>
    </location>
</feature>
<feature type="compositionally biased region" description="Polar residues" evidence="1">
    <location>
        <begin position="141"/>
        <end position="151"/>
    </location>
</feature>
<feature type="region of interest" description="Disordered" evidence="1">
    <location>
        <begin position="1"/>
        <end position="43"/>
    </location>
</feature>
<keyword evidence="3" id="KW-1185">Reference proteome</keyword>
<accession>A0A3P7IGZ0</accession>
<feature type="compositionally biased region" description="Polar residues" evidence="1">
    <location>
        <begin position="1"/>
        <end position="29"/>
    </location>
</feature>
<dbReference type="Proteomes" id="UP000270094">
    <property type="component" value="Unassembled WGS sequence"/>
</dbReference>
<evidence type="ECO:0000313" key="3">
    <source>
        <dbReference type="Proteomes" id="UP000270094"/>
    </source>
</evidence>
<feature type="compositionally biased region" description="Polar residues" evidence="1">
    <location>
        <begin position="103"/>
        <end position="112"/>
    </location>
</feature>
<gene>
    <name evidence="2" type="ORF">SVUK_LOCUS7228</name>
</gene>
<dbReference type="OrthoDB" id="5872349at2759"/>